<evidence type="ECO:0000256" key="1">
    <source>
        <dbReference type="ARBA" id="ARBA00022679"/>
    </source>
</evidence>
<protein>
    <recommendedName>
        <fullName evidence="3">N-acetyltransferase domain-containing protein</fullName>
    </recommendedName>
</protein>
<evidence type="ECO:0000259" key="3">
    <source>
        <dbReference type="PROSITE" id="PS51186"/>
    </source>
</evidence>
<proteinExistence type="predicted"/>
<keyword evidence="2" id="KW-0012">Acyltransferase</keyword>
<dbReference type="PANTHER" id="PTHR43877">
    <property type="entry name" value="AMINOALKYLPHOSPHONATE N-ACETYLTRANSFERASE-RELATED-RELATED"/>
    <property type="match status" value="1"/>
</dbReference>
<dbReference type="RefSeq" id="WP_111417786.1">
    <property type="nucleotide sequence ID" value="NZ_NPEX01000017.1"/>
</dbReference>
<dbReference type="GO" id="GO:0016747">
    <property type="term" value="F:acyltransferase activity, transferring groups other than amino-acyl groups"/>
    <property type="evidence" value="ECO:0007669"/>
    <property type="project" value="InterPro"/>
</dbReference>
<dbReference type="Pfam" id="PF13508">
    <property type="entry name" value="Acetyltransf_7"/>
    <property type="match status" value="1"/>
</dbReference>
<dbReference type="AlphaFoldDB" id="A0A327L352"/>
<keyword evidence="5" id="KW-1185">Reference proteome</keyword>
<organism evidence="4 5">
    <name type="scientific">Rhodoplanes roseus</name>
    <dbReference type="NCBI Taxonomy" id="29409"/>
    <lineage>
        <taxon>Bacteria</taxon>
        <taxon>Pseudomonadati</taxon>
        <taxon>Pseudomonadota</taxon>
        <taxon>Alphaproteobacteria</taxon>
        <taxon>Hyphomicrobiales</taxon>
        <taxon>Nitrobacteraceae</taxon>
        <taxon>Rhodoplanes</taxon>
    </lineage>
</organism>
<dbReference type="OrthoDB" id="118465at2"/>
<evidence type="ECO:0000313" key="5">
    <source>
        <dbReference type="Proteomes" id="UP000249130"/>
    </source>
</evidence>
<name>A0A327L352_9BRAD</name>
<comment type="caution">
    <text evidence="4">The sequence shown here is derived from an EMBL/GenBank/DDBJ whole genome shotgun (WGS) entry which is preliminary data.</text>
</comment>
<dbReference type="EMBL" id="NPEX01000017">
    <property type="protein sequence ID" value="RAI45369.1"/>
    <property type="molecule type" value="Genomic_DNA"/>
</dbReference>
<gene>
    <name evidence="4" type="ORF">CH341_04225</name>
</gene>
<reference evidence="4 5" key="1">
    <citation type="submission" date="2017-07" db="EMBL/GenBank/DDBJ databases">
        <title>Draft Genome Sequences of Select Purple Nonsulfur Bacteria.</title>
        <authorList>
            <person name="Lasarre B."/>
            <person name="Mckinlay J.B."/>
        </authorList>
    </citation>
    <scope>NUCLEOTIDE SEQUENCE [LARGE SCALE GENOMIC DNA]</scope>
    <source>
        <strain evidence="4 5">DSM 5909</strain>
    </source>
</reference>
<feature type="domain" description="N-acetyltransferase" evidence="3">
    <location>
        <begin position="19"/>
        <end position="183"/>
    </location>
</feature>
<dbReference type="InterPro" id="IPR050832">
    <property type="entry name" value="Bact_Acetyltransf"/>
</dbReference>
<evidence type="ECO:0000313" key="4">
    <source>
        <dbReference type="EMBL" id="RAI45369.1"/>
    </source>
</evidence>
<dbReference type="PANTHER" id="PTHR43877:SF2">
    <property type="entry name" value="AMINOALKYLPHOSPHONATE N-ACETYLTRANSFERASE-RELATED"/>
    <property type="match status" value="1"/>
</dbReference>
<sequence length="183" mass="19428">MNVHPCTQALRIMSGTTNVSIRSAHPDDAPALGALLTESYTALLAPRYEAGLLSRALPLMTRANPRLLACGTYYVAETANGALVGCGGWTAERPGTGTLTDGEAHIRHFATHPARVGTGIGTRLLEHCIGESARAGFRPLLCFSTLNAETFYRRSGFLPIAPLAVPLTADVSLPAVLMRRDAM</sequence>
<dbReference type="SUPFAM" id="SSF55729">
    <property type="entry name" value="Acyl-CoA N-acyltransferases (Nat)"/>
    <property type="match status" value="1"/>
</dbReference>
<evidence type="ECO:0000256" key="2">
    <source>
        <dbReference type="ARBA" id="ARBA00023315"/>
    </source>
</evidence>
<dbReference type="InterPro" id="IPR000182">
    <property type="entry name" value="GNAT_dom"/>
</dbReference>
<dbReference type="CDD" id="cd04301">
    <property type="entry name" value="NAT_SF"/>
    <property type="match status" value="1"/>
</dbReference>
<dbReference type="PROSITE" id="PS51186">
    <property type="entry name" value="GNAT"/>
    <property type="match status" value="1"/>
</dbReference>
<dbReference type="Gene3D" id="3.40.630.30">
    <property type="match status" value="1"/>
</dbReference>
<dbReference type="InterPro" id="IPR016181">
    <property type="entry name" value="Acyl_CoA_acyltransferase"/>
</dbReference>
<accession>A0A327L352</accession>
<keyword evidence="1" id="KW-0808">Transferase</keyword>
<dbReference type="Proteomes" id="UP000249130">
    <property type="component" value="Unassembled WGS sequence"/>
</dbReference>